<dbReference type="GO" id="GO:0009228">
    <property type="term" value="P:thiamine biosynthetic process"/>
    <property type="evidence" value="ECO:0007669"/>
    <property type="project" value="InterPro"/>
</dbReference>
<sequence length="325" mass="33999">MDRRSLLVGSLLAGVAAGLAGCSKPAATGQLTVGLTYIPNVQFSAFYLGVERGIFSDHGVDVVLRHHGEQEDVFGALLRGDEDVVFASADEAMVASAGGNDLRTFATSYQTYPINVLGLDGTVTLPPNALEMLTGKRLGIPGHFGSSYYAALCAIHQAGLTEDDVTLVDIGYTALSALETGKVDLIVGFRNNELVQLEARGKTPLAIPVTDPQHPDLVGPSLIARGEAVPKETLKAISAAMADAQQAVIDDPDAALDATAKQVPALADPTQRASAGMVLEATTKMWLRDGKVDVRVDTAAFGRMGEFLTAAGVIEKAPAKPYIAL</sequence>
<dbReference type="PANTHER" id="PTHR31528">
    <property type="entry name" value="4-AMINO-5-HYDROXYMETHYL-2-METHYLPYRIMIDINE PHOSPHATE SYNTHASE THI11-RELATED"/>
    <property type="match status" value="1"/>
</dbReference>
<evidence type="ECO:0000259" key="1">
    <source>
        <dbReference type="Pfam" id="PF09084"/>
    </source>
</evidence>
<evidence type="ECO:0000313" key="3">
    <source>
        <dbReference type="Proteomes" id="UP000188145"/>
    </source>
</evidence>
<dbReference type="AlphaFoldDB" id="A0A1Q2CT31"/>
<dbReference type="InterPro" id="IPR027939">
    <property type="entry name" value="NMT1/THI5"/>
</dbReference>
<evidence type="ECO:0000313" key="2">
    <source>
        <dbReference type="EMBL" id="AQP49281.1"/>
    </source>
</evidence>
<dbReference type="InterPro" id="IPR006311">
    <property type="entry name" value="TAT_signal"/>
</dbReference>
<feature type="domain" description="SsuA/THI5-like" evidence="1">
    <location>
        <begin position="40"/>
        <end position="255"/>
    </location>
</feature>
<keyword evidence="3" id="KW-1185">Reference proteome</keyword>
<dbReference type="Gene3D" id="3.40.190.10">
    <property type="entry name" value="Periplasmic binding protein-like II"/>
    <property type="match status" value="2"/>
</dbReference>
<proteinExistence type="predicted"/>
<dbReference type="EMBL" id="CP019606">
    <property type="protein sequence ID" value="AQP49281.1"/>
    <property type="molecule type" value="Genomic_DNA"/>
</dbReference>
<dbReference type="SUPFAM" id="SSF53850">
    <property type="entry name" value="Periplasmic binding protein-like II"/>
    <property type="match status" value="1"/>
</dbReference>
<dbReference type="PROSITE" id="PS51318">
    <property type="entry name" value="TAT"/>
    <property type="match status" value="1"/>
</dbReference>
<dbReference type="STRING" id="1332264.BW730_08530"/>
<protein>
    <recommendedName>
        <fullName evidence="1">SsuA/THI5-like domain-containing protein</fullName>
    </recommendedName>
</protein>
<dbReference type="PROSITE" id="PS51257">
    <property type="entry name" value="PROKAR_LIPOPROTEIN"/>
    <property type="match status" value="1"/>
</dbReference>
<organism evidence="2 3">
    <name type="scientific">Tessaracoccus aquimaris</name>
    <dbReference type="NCBI Taxonomy" id="1332264"/>
    <lineage>
        <taxon>Bacteria</taxon>
        <taxon>Bacillati</taxon>
        <taxon>Actinomycetota</taxon>
        <taxon>Actinomycetes</taxon>
        <taxon>Propionibacteriales</taxon>
        <taxon>Propionibacteriaceae</taxon>
        <taxon>Tessaracoccus</taxon>
    </lineage>
</organism>
<dbReference type="PANTHER" id="PTHR31528:SF15">
    <property type="entry name" value="RIBOFLAVIN-BINDING PROTEIN RIBY"/>
    <property type="match status" value="1"/>
</dbReference>
<dbReference type="Proteomes" id="UP000188145">
    <property type="component" value="Chromosome"/>
</dbReference>
<dbReference type="Pfam" id="PF09084">
    <property type="entry name" value="NMT1"/>
    <property type="match status" value="1"/>
</dbReference>
<name>A0A1Q2CT31_9ACTN</name>
<reference evidence="3" key="1">
    <citation type="submission" date="2017-02" db="EMBL/GenBank/DDBJ databases">
        <title>Tessaracoccus aquaemaris sp. nov., isolated from the intestine of a Korean rockfish, Sebastes schlegelii, in a marine aquaculture pond.</title>
        <authorList>
            <person name="Tak E.J."/>
            <person name="Bae J.-W."/>
        </authorList>
    </citation>
    <scope>NUCLEOTIDE SEQUENCE [LARGE SCALE GENOMIC DNA]</scope>
    <source>
        <strain evidence="3">NSG39</strain>
    </source>
</reference>
<gene>
    <name evidence="2" type="ORF">BW730_08530</name>
</gene>
<dbReference type="KEGG" id="tes:BW730_08530"/>
<accession>A0A1Q2CT31</accession>
<dbReference type="InterPro" id="IPR015168">
    <property type="entry name" value="SsuA/THI5"/>
</dbReference>